<proteinExistence type="predicted"/>
<comment type="caution">
    <text evidence="1">The sequence shown here is derived from an EMBL/GenBank/DDBJ whole genome shotgun (WGS) entry which is preliminary data.</text>
</comment>
<organism evidence="1 2">
    <name type="scientific">Scortum barcoo</name>
    <name type="common">barcoo grunter</name>
    <dbReference type="NCBI Taxonomy" id="214431"/>
    <lineage>
        <taxon>Eukaryota</taxon>
        <taxon>Metazoa</taxon>
        <taxon>Chordata</taxon>
        <taxon>Craniata</taxon>
        <taxon>Vertebrata</taxon>
        <taxon>Euteleostomi</taxon>
        <taxon>Actinopterygii</taxon>
        <taxon>Neopterygii</taxon>
        <taxon>Teleostei</taxon>
        <taxon>Neoteleostei</taxon>
        <taxon>Acanthomorphata</taxon>
        <taxon>Eupercaria</taxon>
        <taxon>Centrarchiformes</taxon>
        <taxon>Terapontoidei</taxon>
        <taxon>Terapontidae</taxon>
        <taxon>Scortum</taxon>
    </lineage>
</organism>
<keyword evidence="2" id="KW-1185">Reference proteome</keyword>
<gene>
    <name evidence="1" type="ORF">L3Q82_005128</name>
</gene>
<accession>A0ACB8VE89</accession>
<reference evidence="1" key="1">
    <citation type="submission" date="2022-04" db="EMBL/GenBank/DDBJ databases">
        <title>Jade perch genome.</title>
        <authorList>
            <person name="Chao B."/>
        </authorList>
    </citation>
    <scope>NUCLEOTIDE SEQUENCE</scope>
    <source>
        <strain evidence="1">CB-2022</strain>
    </source>
</reference>
<name>A0ACB8VE89_9TELE</name>
<sequence length="56" mass="5806">MSHQEEAPGKTQDTLERLCLSAGLGTPQGPPGRAGGSVWGRQGKALLSSKLLLICC</sequence>
<evidence type="ECO:0000313" key="2">
    <source>
        <dbReference type="Proteomes" id="UP000831701"/>
    </source>
</evidence>
<protein>
    <submittedName>
        <fullName evidence="1">Uncharacterized protein</fullName>
    </submittedName>
</protein>
<dbReference type="EMBL" id="CM041552">
    <property type="protein sequence ID" value="KAI3353927.1"/>
    <property type="molecule type" value="Genomic_DNA"/>
</dbReference>
<evidence type="ECO:0000313" key="1">
    <source>
        <dbReference type="EMBL" id="KAI3353927.1"/>
    </source>
</evidence>
<dbReference type="Proteomes" id="UP000831701">
    <property type="component" value="Chromosome 22"/>
</dbReference>